<reference evidence="1 2" key="1">
    <citation type="submission" date="2020-02" db="EMBL/GenBank/DDBJ databases">
        <title>Genome sequence of the type strain CGMCC 1.15528 of Mesorhizobium zhangyense.</title>
        <authorList>
            <person name="Gao J."/>
            <person name="Sun J."/>
        </authorList>
    </citation>
    <scope>NUCLEOTIDE SEQUENCE [LARGE SCALE GENOMIC DNA]</scope>
    <source>
        <strain evidence="1 2">CGMCC 1.15528</strain>
    </source>
</reference>
<accession>A0A7C9VDG5</accession>
<dbReference type="RefSeq" id="WP_165118356.1">
    <property type="nucleotide sequence ID" value="NZ_JAAKZG010000005.1"/>
</dbReference>
<dbReference type="Proteomes" id="UP000481252">
    <property type="component" value="Unassembled WGS sequence"/>
</dbReference>
<keyword evidence="2" id="KW-1185">Reference proteome</keyword>
<proteinExistence type="predicted"/>
<dbReference type="EMBL" id="JAAKZG010000005">
    <property type="protein sequence ID" value="NGN42210.1"/>
    <property type="molecule type" value="Genomic_DNA"/>
</dbReference>
<evidence type="ECO:0000313" key="1">
    <source>
        <dbReference type="EMBL" id="NGN42210.1"/>
    </source>
</evidence>
<gene>
    <name evidence="1" type="ORF">G6N74_14165</name>
</gene>
<comment type="caution">
    <text evidence="1">The sequence shown here is derived from an EMBL/GenBank/DDBJ whole genome shotgun (WGS) entry which is preliminary data.</text>
</comment>
<name>A0A7C9VDG5_9HYPH</name>
<organism evidence="1 2">
    <name type="scientific">Mesorhizobium zhangyense</name>
    <dbReference type="NCBI Taxonomy" id="1776730"/>
    <lineage>
        <taxon>Bacteria</taxon>
        <taxon>Pseudomonadati</taxon>
        <taxon>Pseudomonadota</taxon>
        <taxon>Alphaproteobacteria</taxon>
        <taxon>Hyphomicrobiales</taxon>
        <taxon>Phyllobacteriaceae</taxon>
        <taxon>Mesorhizobium</taxon>
    </lineage>
</organism>
<sequence length="100" mass="10791">MKLISKQIAVPNCLLFIRDAQNRDYPEIDGEEFFWRAPSCIAVGCLPDSEGDTAVSLGGMGDIPAGLVQIFDGEIETPSRKVVVDIVPGLKVLESEVSGR</sequence>
<protein>
    <submittedName>
        <fullName evidence="1">Uncharacterized protein</fullName>
    </submittedName>
</protein>
<dbReference type="AlphaFoldDB" id="A0A7C9VDG5"/>
<evidence type="ECO:0000313" key="2">
    <source>
        <dbReference type="Proteomes" id="UP000481252"/>
    </source>
</evidence>